<dbReference type="Gene3D" id="3.20.20.370">
    <property type="entry name" value="Glycoside hydrolase/deacetylase"/>
    <property type="match status" value="1"/>
</dbReference>
<dbReference type="Pfam" id="PF01522">
    <property type="entry name" value="Polysacc_deac_1"/>
    <property type="match status" value="1"/>
</dbReference>
<proteinExistence type="predicted"/>
<evidence type="ECO:0000256" key="2">
    <source>
        <dbReference type="ARBA" id="ARBA00022801"/>
    </source>
</evidence>
<dbReference type="InterPro" id="IPR011330">
    <property type="entry name" value="Glyco_hydro/deAcase_b/a-brl"/>
</dbReference>
<dbReference type="PANTHER" id="PTHR10587:SF133">
    <property type="entry name" value="CHITIN DEACETYLASE 1-RELATED"/>
    <property type="match status" value="1"/>
</dbReference>
<sequence length="414" mass="45286">MDARSAQNGPDPEELTLEGAVKPRRPLAPWARTAIVIVVIGLVASLAAGFSWMWDDHWRPIDVTVNGRTVRTRVDTTLVKLLEKNDDFGAKRGRLLAIDGSVIDKRGGKAIVPSIAGQAIPESDWSKMVVPEHADVTVDSGADVTEGHTVIKRAAPYGADVDLAGGTIQVRVSHGKDGVAETWVGKKSGKKVDKGVTTKPTDMVVRSYSPRPEGKKVIALTFDDGPSKYSAPMLDILKEKGVKATFFDLGQQSKEFASVEKRMVSEGHEVASHSYDHPNMPKLSRDELRANIEKGFSAMKDASGVDTKVLRSPYGAFGSQQWKDAGDLIDMNVLWDIDTLDWKRPGADAIHDNVMKHAHNGAIVLMHDGGGGDREQDIEALPRIIDDLRGQGYEFVTVKQLIKMSPKPEWEKQK</sequence>
<dbReference type="InterPro" id="IPR002509">
    <property type="entry name" value="NODB_dom"/>
</dbReference>
<feature type="transmembrane region" description="Helical" evidence="4">
    <location>
        <begin position="34"/>
        <end position="54"/>
    </location>
</feature>
<dbReference type="CDD" id="cd10917">
    <property type="entry name" value="CE4_NodB_like_6s_7s"/>
    <property type="match status" value="1"/>
</dbReference>
<evidence type="ECO:0000256" key="1">
    <source>
        <dbReference type="ARBA" id="ARBA00022723"/>
    </source>
</evidence>
<protein>
    <submittedName>
        <fullName evidence="6">Polysaccharide deacetylase family protein</fullName>
    </submittedName>
</protein>
<name>A0ABS5UP67_9BIFI</name>
<keyword evidence="4" id="KW-1133">Transmembrane helix</keyword>
<keyword evidence="1" id="KW-0479">Metal-binding</keyword>
<keyword evidence="4" id="KW-0812">Transmembrane</keyword>
<evidence type="ECO:0000259" key="5">
    <source>
        <dbReference type="PROSITE" id="PS51677"/>
    </source>
</evidence>
<keyword evidence="4" id="KW-0472">Membrane</keyword>
<keyword evidence="2" id="KW-0378">Hydrolase</keyword>
<accession>A0ABS5UP67</accession>
<dbReference type="PANTHER" id="PTHR10587">
    <property type="entry name" value="GLYCOSYL TRANSFERASE-RELATED"/>
    <property type="match status" value="1"/>
</dbReference>
<evidence type="ECO:0000313" key="6">
    <source>
        <dbReference type="EMBL" id="MBT1172685.1"/>
    </source>
</evidence>
<feature type="domain" description="NodB homology" evidence="5">
    <location>
        <begin position="216"/>
        <end position="396"/>
    </location>
</feature>
<dbReference type="Proteomes" id="UP000773064">
    <property type="component" value="Unassembled WGS sequence"/>
</dbReference>
<keyword evidence="7" id="KW-1185">Reference proteome</keyword>
<evidence type="ECO:0000313" key="7">
    <source>
        <dbReference type="Proteomes" id="UP000773064"/>
    </source>
</evidence>
<comment type="caution">
    <text evidence="6">The sequence shown here is derived from an EMBL/GenBank/DDBJ whole genome shotgun (WGS) entry which is preliminary data.</text>
</comment>
<evidence type="ECO:0000256" key="3">
    <source>
        <dbReference type="SAM" id="MobiDB-lite"/>
    </source>
</evidence>
<feature type="region of interest" description="Disordered" evidence="3">
    <location>
        <begin position="1"/>
        <end position="20"/>
    </location>
</feature>
<dbReference type="PROSITE" id="PS51677">
    <property type="entry name" value="NODB"/>
    <property type="match status" value="1"/>
</dbReference>
<dbReference type="SUPFAM" id="SSF88713">
    <property type="entry name" value="Glycoside hydrolase/deacetylase"/>
    <property type="match status" value="1"/>
</dbReference>
<dbReference type="InterPro" id="IPR050248">
    <property type="entry name" value="Polysacc_deacetylase_ArnD"/>
</dbReference>
<gene>
    <name evidence="6" type="ORF">JS528_04830</name>
</gene>
<evidence type="ECO:0000256" key="4">
    <source>
        <dbReference type="SAM" id="Phobius"/>
    </source>
</evidence>
<dbReference type="EMBL" id="JAFEJS010000003">
    <property type="protein sequence ID" value="MBT1172685.1"/>
    <property type="molecule type" value="Genomic_DNA"/>
</dbReference>
<reference evidence="6 7" key="1">
    <citation type="journal article" date="2021" name="Environ. Microbiol.">
        <title>Genetic insights into the dark matter of the mammalian gut microbiota through targeted genome reconstruction.</title>
        <authorList>
            <person name="Lugli G.A."/>
            <person name="Alessandri G."/>
            <person name="Milani C."/>
            <person name="Viappiani A."/>
            <person name="Fontana F."/>
            <person name="Tarracchini C."/>
            <person name="Mancabelli L."/>
            <person name="Argentini C."/>
            <person name="Ruiz L."/>
            <person name="Margolles A."/>
            <person name="van Sinderen D."/>
            <person name="Turroni F."/>
            <person name="Ventura M."/>
        </authorList>
    </citation>
    <scope>NUCLEOTIDE SEQUENCE [LARGE SCALE GENOMIC DNA]</scope>
    <source>
        <strain evidence="6 7">MA2</strain>
    </source>
</reference>
<organism evidence="6 7">
    <name type="scientific">Bifidobacterium santillanense</name>
    <dbReference type="NCBI Taxonomy" id="2809028"/>
    <lineage>
        <taxon>Bacteria</taxon>
        <taxon>Bacillati</taxon>
        <taxon>Actinomycetota</taxon>
        <taxon>Actinomycetes</taxon>
        <taxon>Bifidobacteriales</taxon>
        <taxon>Bifidobacteriaceae</taxon>
        <taxon>Bifidobacterium</taxon>
    </lineage>
</organism>